<keyword evidence="5" id="KW-0378">Hydrolase</keyword>
<organism evidence="8 9">
    <name type="scientific">Paramuricea clavata</name>
    <name type="common">Red gorgonian</name>
    <name type="synonym">Violescent sea-whip</name>
    <dbReference type="NCBI Taxonomy" id="317549"/>
    <lineage>
        <taxon>Eukaryota</taxon>
        <taxon>Metazoa</taxon>
        <taxon>Cnidaria</taxon>
        <taxon>Anthozoa</taxon>
        <taxon>Octocorallia</taxon>
        <taxon>Malacalcyonacea</taxon>
        <taxon>Plexauridae</taxon>
        <taxon>Paramuricea</taxon>
    </lineage>
</organism>
<keyword evidence="2" id="KW-0548">Nucleotidyltransferase</keyword>
<dbReference type="EMBL" id="CACRXK020002971">
    <property type="protein sequence ID" value="CAB3996894.1"/>
    <property type="molecule type" value="Genomic_DNA"/>
</dbReference>
<dbReference type="SUPFAM" id="SSF56672">
    <property type="entry name" value="DNA/RNA polymerases"/>
    <property type="match status" value="1"/>
</dbReference>
<dbReference type="GO" id="GO:0003676">
    <property type="term" value="F:nucleic acid binding"/>
    <property type="evidence" value="ECO:0007669"/>
    <property type="project" value="InterPro"/>
</dbReference>
<dbReference type="GO" id="GO:0006508">
    <property type="term" value="P:proteolysis"/>
    <property type="evidence" value="ECO:0007669"/>
    <property type="project" value="InterPro"/>
</dbReference>
<dbReference type="Gene3D" id="1.10.340.70">
    <property type="match status" value="1"/>
</dbReference>
<keyword evidence="1" id="KW-0808">Transferase</keyword>
<dbReference type="InterPro" id="IPR041588">
    <property type="entry name" value="Integrase_H2C2"/>
</dbReference>
<dbReference type="SUPFAM" id="SSF50630">
    <property type="entry name" value="Acid proteases"/>
    <property type="match status" value="1"/>
</dbReference>
<keyword evidence="3" id="KW-0540">Nuclease</keyword>
<evidence type="ECO:0000256" key="7">
    <source>
        <dbReference type="SAM" id="MobiDB-lite"/>
    </source>
</evidence>
<proteinExistence type="predicted"/>
<dbReference type="Gene3D" id="3.30.420.10">
    <property type="entry name" value="Ribonuclease H-like superfamily/Ribonuclease H"/>
    <property type="match status" value="1"/>
</dbReference>
<reference evidence="8" key="1">
    <citation type="submission" date="2020-04" db="EMBL/GenBank/DDBJ databases">
        <authorList>
            <person name="Alioto T."/>
            <person name="Alioto T."/>
            <person name="Gomez Garrido J."/>
        </authorList>
    </citation>
    <scope>NUCLEOTIDE SEQUENCE</scope>
    <source>
        <strain evidence="8">A484AB</strain>
    </source>
</reference>
<dbReference type="Gene3D" id="3.30.70.270">
    <property type="match status" value="2"/>
</dbReference>
<dbReference type="Pfam" id="PF17919">
    <property type="entry name" value="RT_RNaseH_2"/>
    <property type="match status" value="1"/>
</dbReference>
<dbReference type="PROSITE" id="PS50878">
    <property type="entry name" value="RT_POL"/>
    <property type="match status" value="1"/>
</dbReference>
<dbReference type="PROSITE" id="PS50175">
    <property type="entry name" value="ASP_PROT_RETROV"/>
    <property type="match status" value="1"/>
</dbReference>
<sequence length="1168" mass="132381">MQEKLLKRSSEACMNWQRTVYFADARDEQVRDRIVIGLLDKNVSQRLQMKAGLDLQSAVEIARQSELVKSQLIERESLETKQIDEVQRQRNYRRGDWNKRQTLSFQQQQRCGRCNRKHVNESQCPARGKKCRKCSKIGHFAAVCRTKTVQRKAVGEISKKSDELVREWDETFFLGSVMSCNRDKDPWQVDLKLNGQPTKFKIDTGADITVIPEAIYSNLVPRPPLQSTTAVLQGPGGIIACIGEITAILSYKLVEYSVRIFVVRGENVNCLLGRELSTQMGLVKRVHEITDHSVFGDIGLLKCEPVKIHLHDNAKPYSVSTPRRIPFPLLPLVEAELKRMKDEGIIEEVTEPTEWCAPIVPVPKKNGQVRICVDLKKLNEAVKRERYVLPSLDDIAPSLHGSEVFSKLDAASGFWQIPLHPESSKLTTFITPFGRFRFRRLPFGISSAPEIFQRLMTDLLQGKPGTKVIMDDILVYGKSVEEHDSNLEEVLNTVQSSGLKLNKSKCEFRKEELGYFGHRVGKNGVKPDPEKVRAIVELSPPTSVSELRRLLGMINYLGKFLPDLSTVLQPLNDLLKGSSTWVWGPSQAETFEKVKQLISSAPALAFYNPNRKTVVSSDASSYGLGGVLLQEGDDKSLRPVAFCSRTLTQTEQNYAQIEKECLAAVWTCEKFYRYLSGLPVFELRTDHKPLVPLINQQTLDKVPIRCQRLLMRLRRFNVISVHIPGKDLVLADALSRSPLISNTNVSDNLDDEVQMFLNVVESSRPASKEKIQLIENATKEDQVLQKVTKLVLSGWPKYQTQVPEEVRCFFPYRGELSCVEGKLIYRDQIVIPASMRMEMLQRIHDGHLGVTKCLARANSSVWWPDISKDIKEEVSPEEFCQINQPSQRREPLKPTPLPFLGRNRTVIAKLKSIFARWGVPEILISDNGPPFFSEDFRSFSVQYGFLHVSSSPHYPQANGEAESAVKIAKRILKQTDPFLALMVYRATPIPATGVSPSQLIMGRQIRTTIPTLSRNLLPAWPDLPTVREVDKESKERYSHAYNKRHGVKSLSDLEPGQTVRVKTDNQKKWSPVGVVSGYGSTPRSYIVDTPEGKKMRRNRRHLQAVPKAVSDDIFQAIPEVVPEINPETSELSTRLADRRNPERTLQNTPSHTSSGRVIRKPKRYIEEY</sequence>
<evidence type="ECO:0000256" key="1">
    <source>
        <dbReference type="ARBA" id="ARBA00022679"/>
    </source>
</evidence>
<evidence type="ECO:0000313" key="9">
    <source>
        <dbReference type="Proteomes" id="UP001152795"/>
    </source>
</evidence>
<accession>A0A7D9I1F6</accession>
<dbReference type="InterPro" id="IPR021109">
    <property type="entry name" value="Peptidase_aspartic_dom_sf"/>
</dbReference>
<evidence type="ECO:0000256" key="3">
    <source>
        <dbReference type="ARBA" id="ARBA00022722"/>
    </source>
</evidence>
<dbReference type="InterPro" id="IPR012337">
    <property type="entry name" value="RNaseH-like_sf"/>
</dbReference>
<evidence type="ECO:0000256" key="4">
    <source>
        <dbReference type="ARBA" id="ARBA00022759"/>
    </source>
</evidence>
<dbReference type="Gene3D" id="2.40.70.10">
    <property type="entry name" value="Acid Proteases"/>
    <property type="match status" value="1"/>
</dbReference>
<feature type="compositionally biased region" description="Polar residues" evidence="7">
    <location>
        <begin position="1143"/>
        <end position="1155"/>
    </location>
</feature>
<dbReference type="InterPro" id="IPR036397">
    <property type="entry name" value="RNaseH_sf"/>
</dbReference>
<dbReference type="Pfam" id="PF00078">
    <property type="entry name" value="RVT_1"/>
    <property type="match status" value="1"/>
</dbReference>
<gene>
    <name evidence="8" type="ORF">PACLA_8A044381</name>
</gene>
<dbReference type="CDD" id="cd01647">
    <property type="entry name" value="RT_LTR"/>
    <property type="match status" value="1"/>
</dbReference>
<dbReference type="InterPro" id="IPR001584">
    <property type="entry name" value="Integrase_cat-core"/>
</dbReference>
<dbReference type="OrthoDB" id="5985315at2759"/>
<dbReference type="InterPro" id="IPR000477">
    <property type="entry name" value="RT_dom"/>
</dbReference>
<dbReference type="InterPro" id="IPR043128">
    <property type="entry name" value="Rev_trsase/Diguanyl_cyclase"/>
</dbReference>
<keyword evidence="9" id="KW-1185">Reference proteome</keyword>
<dbReference type="Pfam" id="PF13975">
    <property type="entry name" value="gag-asp_proteas"/>
    <property type="match status" value="1"/>
</dbReference>
<dbReference type="FunFam" id="3.30.70.270:FF:000026">
    <property type="entry name" value="Transposon Ty3-G Gag-Pol polyprotein"/>
    <property type="match status" value="1"/>
</dbReference>
<dbReference type="CDD" id="cd09274">
    <property type="entry name" value="RNase_HI_RT_Ty3"/>
    <property type="match status" value="1"/>
</dbReference>
<keyword evidence="4" id="KW-0255">Endonuclease</keyword>
<dbReference type="PANTHER" id="PTHR37984:SF5">
    <property type="entry name" value="PROTEIN NYNRIN-LIKE"/>
    <property type="match status" value="1"/>
</dbReference>
<evidence type="ECO:0000256" key="2">
    <source>
        <dbReference type="ARBA" id="ARBA00022695"/>
    </source>
</evidence>
<comment type="caution">
    <text evidence="8">The sequence shown here is derived from an EMBL/GenBank/DDBJ whole genome shotgun (WGS) entry which is preliminary data.</text>
</comment>
<protein>
    <submittedName>
        <fullName evidence="8">Reelin isoform X5</fullName>
    </submittedName>
</protein>
<dbReference type="PANTHER" id="PTHR37984">
    <property type="entry name" value="PROTEIN CBG26694"/>
    <property type="match status" value="1"/>
</dbReference>
<dbReference type="SUPFAM" id="SSF53098">
    <property type="entry name" value="Ribonuclease H-like"/>
    <property type="match status" value="1"/>
</dbReference>
<dbReference type="InterPro" id="IPR001995">
    <property type="entry name" value="Peptidase_A2_cat"/>
</dbReference>
<dbReference type="Pfam" id="PF17921">
    <property type="entry name" value="Integrase_H2C2"/>
    <property type="match status" value="1"/>
</dbReference>
<dbReference type="GO" id="GO:0015074">
    <property type="term" value="P:DNA integration"/>
    <property type="evidence" value="ECO:0007669"/>
    <property type="project" value="InterPro"/>
</dbReference>
<dbReference type="InterPro" id="IPR043502">
    <property type="entry name" value="DNA/RNA_pol_sf"/>
</dbReference>
<dbReference type="GO" id="GO:0004190">
    <property type="term" value="F:aspartic-type endopeptidase activity"/>
    <property type="evidence" value="ECO:0007669"/>
    <property type="project" value="InterPro"/>
</dbReference>
<evidence type="ECO:0000313" key="8">
    <source>
        <dbReference type="EMBL" id="CAB3996894.1"/>
    </source>
</evidence>
<dbReference type="InterPro" id="IPR050951">
    <property type="entry name" value="Retrovirus_Pol_polyprotein"/>
</dbReference>
<dbReference type="PROSITE" id="PS50994">
    <property type="entry name" value="INTEGRASE"/>
    <property type="match status" value="1"/>
</dbReference>
<dbReference type="GO" id="GO:0004519">
    <property type="term" value="F:endonuclease activity"/>
    <property type="evidence" value="ECO:0007669"/>
    <property type="project" value="UniProtKB-KW"/>
</dbReference>
<dbReference type="Gene3D" id="4.10.60.10">
    <property type="entry name" value="Zinc finger, CCHC-type"/>
    <property type="match status" value="1"/>
</dbReference>
<dbReference type="AlphaFoldDB" id="A0A7D9I1F6"/>
<feature type="region of interest" description="Disordered" evidence="7">
    <location>
        <begin position="1124"/>
        <end position="1160"/>
    </location>
</feature>
<dbReference type="GO" id="GO:0016779">
    <property type="term" value="F:nucleotidyltransferase activity"/>
    <property type="evidence" value="ECO:0007669"/>
    <property type="project" value="UniProtKB-KW"/>
</dbReference>
<dbReference type="InterPro" id="IPR041577">
    <property type="entry name" value="RT_RNaseH_2"/>
</dbReference>
<dbReference type="Gene3D" id="3.10.10.10">
    <property type="entry name" value="HIV Type 1 Reverse Transcriptase, subunit A, domain 1"/>
    <property type="match status" value="1"/>
</dbReference>
<keyword evidence="6" id="KW-0511">Multifunctional enzyme</keyword>
<evidence type="ECO:0000256" key="6">
    <source>
        <dbReference type="ARBA" id="ARBA00023268"/>
    </source>
</evidence>
<evidence type="ECO:0000256" key="5">
    <source>
        <dbReference type="ARBA" id="ARBA00022801"/>
    </source>
</evidence>
<name>A0A7D9I1F6_PARCT</name>
<dbReference type="Proteomes" id="UP001152795">
    <property type="component" value="Unassembled WGS sequence"/>
</dbReference>